<gene>
    <name evidence="2" type="ordered locus">BAV0689</name>
</gene>
<accession>Q2KXB8</accession>
<reference evidence="2 3" key="1">
    <citation type="journal article" date="2006" name="J. Bacteriol.">
        <title>Comparison of the genome sequence of the poultry pathogen Bordetella avium with those of B. bronchiseptica, B. pertussis, and B. parapertussis reveals extensive diversity in surface structures associated with host interaction.</title>
        <authorList>
            <person name="Sebaihia M."/>
            <person name="Preston A."/>
            <person name="Maskell D.J."/>
            <person name="Kuzmiak H."/>
            <person name="Connell T.D."/>
            <person name="King N.D."/>
            <person name="Orndorff P.E."/>
            <person name="Miyamoto D.M."/>
            <person name="Thomson N.R."/>
            <person name="Harris D."/>
            <person name="Goble A."/>
            <person name="Lord A."/>
            <person name="Murphy L."/>
            <person name="Quail M.A."/>
            <person name="Rutter S."/>
            <person name="Squares R."/>
            <person name="Squares S."/>
            <person name="Woodward J."/>
            <person name="Parkhill J."/>
            <person name="Temple L.M."/>
        </authorList>
    </citation>
    <scope>NUCLEOTIDE SEQUENCE [LARGE SCALE GENOMIC DNA]</scope>
    <source>
        <strain evidence="2 3">197N</strain>
    </source>
</reference>
<evidence type="ECO:0000313" key="2">
    <source>
        <dbReference type="EMBL" id="CAJ48295.1"/>
    </source>
</evidence>
<feature type="chain" id="PRO_5004211852" evidence="1">
    <location>
        <begin position="26"/>
        <end position="131"/>
    </location>
</feature>
<keyword evidence="2" id="KW-0449">Lipoprotein</keyword>
<dbReference type="OrthoDB" id="8641712at2"/>
<dbReference type="AlphaFoldDB" id="Q2KXB8"/>
<feature type="signal peptide" evidence="1">
    <location>
        <begin position="1"/>
        <end position="25"/>
    </location>
</feature>
<proteinExistence type="predicted"/>
<dbReference type="RefSeq" id="WP_012416385.1">
    <property type="nucleotide sequence ID" value="NC_010645.1"/>
</dbReference>
<dbReference type="HOGENOM" id="CLU_1923538_0_0_4"/>
<sequence length="131" mass="14403">MILRPLPFCLSFCLLGLACISPARAERINGPTMNACLLQEAGGQRLRNLCDFQINITFCQVKRDSDDCAAGRIGGTTMAARSSRYLLDDVLQTHYLVCRAPYQASPADTRWLNAGLQGRCQASRAPKAKRP</sequence>
<dbReference type="Proteomes" id="UP000001977">
    <property type="component" value="Chromosome"/>
</dbReference>
<evidence type="ECO:0000256" key="1">
    <source>
        <dbReference type="SAM" id="SignalP"/>
    </source>
</evidence>
<keyword evidence="1" id="KW-0732">Signal</keyword>
<dbReference type="EMBL" id="AM167904">
    <property type="protein sequence ID" value="CAJ48295.1"/>
    <property type="molecule type" value="Genomic_DNA"/>
</dbReference>
<protein>
    <submittedName>
        <fullName evidence="2">Lipoprotein</fullName>
    </submittedName>
</protein>
<organism evidence="2 3">
    <name type="scientific">Bordetella avium (strain 197N)</name>
    <dbReference type="NCBI Taxonomy" id="360910"/>
    <lineage>
        <taxon>Bacteria</taxon>
        <taxon>Pseudomonadati</taxon>
        <taxon>Pseudomonadota</taxon>
        <taxon>Betaproteobacteria</taxon>
        <taxon>Burkholderiales</taxon>
        <taxon>Alcaligenaceae</taxon>
        <taxon>Bordetella</taxon>
    </lineage>
</organism>
<keyword evidence="3" id="KW-1185">Reference proteome</keyword>
<dbReference type="STRING" id="360910.BAV0689"/>
<dbReference type="KEGG" id="bav:BAV0689"/>
<dbReference type="GeneID" id="92936129"/>
<dbReference type="PROSITE" id="PS51257">
    <property type="entry name" value="PROKAR_LIPOPROTEIN"/>
    <property type="match status" value="1"/>
</dbReference>
<name>Q2KXB8_BORA1</name>
<evidence type="ECO:0000313" key="3">
    <source>
        <dbReference type="Proteomes" id="UP000001977"/>
    </source>
</evidence>